<keyword evidence="3" id="KW-0540">Nuclease</keyword>
<evidence type="ECO:0000256" key="5">
    <source>
        <dbReference type="ARBA" id="ARBA00022801"/>
    </source>
</evidence>
<dbReference type="SUPFAM" id="SSF88723">
    <property type="entry name" value="PIN domain-like"/>
    <property type="match status" value="1"/>
</dbReference>
<dbReference type="InterPro" id="IPR002716">
    <property type="entry name" value="PIN_dom"/>
</dbReference>
<dbReference type="GO" id="GO:0004518">
    <property type="term" value="F:nuclease activity"/>
    <property type="evidence" value="ECO:0007669"/>
    <property type="project" value="UniProtKB-KW"/>
</dbReference>
<dbReference type="GO" id="GO:0016787">
    <property type="term" value="F:hydrolase activity"/>
    <property type="evidence" value="ECO:0007669"/>
    <property type="project" value="UniProtKB-KW"/>
</dbReference>
<dbReference type="PANTHER" id="PTHR33653">
    <property type="entry name" value="RIBONUCLEASE VAPC2"/>
    <property type="match status" value="1"/>
</dbReference>
<evidence type="ECO:0000256" key="7">
    <source>
        <dbReference type="ARBA" id="ARBA00038093"/>
    </source>
</evidence>
<keyword evidence="4" id="KW-0479">Metal-binding</keyword>
<comment type="cofactor">
    <cofactor evidence="1">
        <name>Mg(2+)</name>
        <dbReference type="ChEBI" id="CHEBI:18420"/>
    </cofactor>
</comment>
<evidence type="ECO:0000256" key="2">
    <source>
        <dbReference type="ARBA" id="ARBA00022649"/>
    </source>
</evidence>
<proteinExistence type="inferred from homology"/>
<name>A0A2S6ICG9_9ACTN</name>
<feature type="domain" description="PIN" evidence="8">
    <location>
        <begin position="4"/>
        <end position="127"/>
    </location>
</feature>
<dbReference type="RefSeq" id="WP_158257341.1">
    <property type="nucleotide sequence ID" value="NZ_PTJD01000019.1"/>
</dbReference>
<evidence type="ECO:0000256" key="3">
    <source>
        <dbReference type="ARBA" id="ARBA00022722"/>
    </source>
</evidence>
<evidence type="ECO:0000259" key="8">
    <source>
        <dbReference type="Pfam" id="PF01850"/>
    </source>
</evidence>
<comment type="similarity">
    <text evidence="7">Belongs to the PINc/VapC protein family.</text>
</comment>
<reference evidence="9 10" key="1">
    <citation type="submission" date="2018-02" db="EMBL/GenBank/DDBJ databases">
        <title>Genomic Encyclopedia of Archaeal and Bacterial Type Strains, Phase II (KMG-II): from individual species to whole genera.</title>
        <authorList>
            <person name="Goeker M."/>
        </authorList>
    </citation>
    <scope>NUCLEOTIDE SEQUENCE [LARGE SCALE GENOMIC DNA]</scope>
    <source>
        <strain evidence="9 10">DSM 22857</strain>
    </source>
</reference>
<dbReference type="GO" id="GO:0046872">
    <property type="term" value="F:metal ion binding"/>
    <property type="evidence" value="ECO:0007669"/>
    <property type="project" value="UniProtKB-KW"/>
</dbReference>
<evidence type="ECO:0000313" key="9">
    <source>
        <dbReference type="EMBL" id="PPK91922.1"/>
    </source>
</evidence>
<keyword evidence="5" id="KW-0378">Hydrolase</keyword>
<dbReference type="InterPro" id="IPR029060">
    <property type="entry name" value="PIN-like_dom_sf"/>
</dbReference>
<dbReference type="PANTHER" id="PTHR33653:SF1">
    <property type="entry name" value="RIBONUCLEASE VAPC2"/>
    <property type="match status" value="1"/>
</dbReference>
<evidence type="ECO:0000313" key="10">
    <source>
        <dbReference type="Proteomes" id="UP000239485"/>
    </source>
</evidence>
<dbReference type="AlphaFoldDB" id="A0A2S6ICG9"/>
<evidence type="ECO:0000256" key="4">
    <source>
        <dbReference type="ARBA" id="ARBA00022723"/>
    </source>
</evidence>
<gene>
    <name evidence="9" type="ORF">CLV92_1193</name>
</gene>
<evidence type="ECO:0000256" key="6">
    <source>
        <dbReference type="ARBA" id="ARBA00022842"/>
    </source>
</evidence>
<sequence length="138" mass="14303">MSGYLLDTCSVLNLLAPPPGAKVLIPLDAATFVSAVTDYELRFGVAVATADPAKAAKRMNQLMAVTAHWQPLPVDSAVTAAYSSIAAGVIAAGQQLKDKRMADLLLAATALAHDLTFVTNDKALTRAVADTVPVTALL</sequence>
<dbReference type="Pfam" id="PF01850">
    <property type="entry name" value="PIN"/>
    <property type="match status" value="1"/>
</dbReference>
<accession>A0A2S6ICG9</accession>
<organism evidence="9 10">
    <name type="scientific">Kineococcus xinjiangensis</name>
    <dbReference type="NCBI Taxonomy" id="512762"/>
    <lineage>
        <taxon>Bacteria</taxon>
        <taxon>Bacillati</taxon>
        <taxon>Actinomycetota</taxon>
        <taxon>Actinomycetes</taxon>
        <taxon>Kineosporiales</taxon>
        <taxon>Kineosporiaceae</taxon>
        <taxon>Kineococcus</taxon>
    </lineage>
</organism>
<comment type="caution">
    <text evidence="9">The sequence shown here is derived from an EMBL/GenBank/DDBJ whole genome shotgun (WGS) entry which is preliminary data.</text>
</comment>
<dbReference type="InterPro" id="IPR050556">
    <property type="entry name" value="Type_II_TA_system_RNase"/>
</dbReference>
<dbReference type="EMBL" id="PTJD01000019">
    <property type="protein sequence ID" value="PPK91922.1"/>
    <property type="molecule type" value="Genomic_DNA"/>
</dbReference>
<keyword evidence="6" id="KW-0460">Magnesium</keyword>
<dbReference type="Proteomes" id="UP000239485">
    <property type="component" value="Unassembled WGS sequence"/>
</dbReference>
<protein>
    <recommendedName>
        <fullName evidence="8">PIN domain-containing protein</fullName>
    </recommendedName>
</protein>
<keyword evidence="2" id="KW-1277">Toxin-antitoxin system</keyword>
<dbReference type="Gene3D" id="3.40.50.1010">
    <property type="entry name" value="5'-nuclease"/>
    <property type="match status" value="1"/>
</dbReference>
<evidence type="ECO:0000256" key="1">
    <source>
        <dbReference type="ARBA" id="ARBA00001946"/>
    </source>
</evidence>
<keyword evidence="10" id="KW-1185">Reference proteome</keyword>